<dbReference type="InterPro" id="IPR010255">
    <property type="entry name" value="Haem_peroxidase_sf"/>
</dbReference>
<dbReference type="AlphaFoldDB" id="A0A9J6BSI4"/>
<feature type="chain" id="PRO_5039950310" description="Peroxidase" evidence="3">
    <location>
        <begin position="23"/>
        <end position="694"/>
    </location>
</feature>
<keyword evidence="2" id="KW-0408">Iron</keyword>
<evidence type="ECO:0008006" key="6">
    <source>
        <dbReference type="Google" id="ProtNLM"/>
    </source>
</evidence>
<keyword evidence="2" id="KW-0349">Heme</keyword>
<dbReference type="SUPFAM" id="SSF48113">
    <property type="entry name" value="Heme-dependent peroxidases"/>
    <property type="match status" value="1"/>
</dbReference>
<dbReference type="PANTHER" id="PTHR11475:SF125">
    <property type="entry name" value="GH11385P"/>
    <property type="match status" value="1"/>
</dbReference>
<evidence type="ECO:0000256" key="1">
    <source>
        <dbReference type="ARBA" id="ARBA00022559"/>
    </source>
</evidence>
<evidence type="ECO:0000313" key="4">
    <source>
        <dbReference type="EMBL" id="KAG5672828.1"/>
    </source>
</evidence>
<evidence type="ECO:0000256" key="2">
    <source>
        <dbReference type="PIRSR" id="PIRSR619791-2"/>
    </source>
</evidence>
<dbReference type="PRINTS" id="PR00457">
    <property type="entry name" value="ANPEROXIDASE"/>
</dbReference>
<proteinExistence type="predicted"/>
<feature type="signal peptide" evidence="3">
    <location>
        <begin position="1"/>
        <end position="22"/>
    </location>
</feature>
<keyword evidence="2" id="KW-0479">Metal-binding</keyword>
<evidence type="ECO:0000313" key="5">
    <source>
        <dbReference type="Proteomes" id="UP001107558"/>
    </source>
</evidence>
<reference evidence="4" key="1">
    <citation type="submission" date="2021-03" db="EMBL/GenBank/DDBJ databases">
        <title>Chromosome level genome of the anhydrobiotic midge Polypedilum vanderplanki.</title>
        <authorList>
            <person name="Yoshida Y."/>
            <person name="Kikawada T."/>
            <person name="Gusev O."/>
        </authorList>
    </citation>
    <scope>NUCLEOTIDE SEQUENCE</scope>
    <source>
        <strain evidence="4">NIAS01</strain>
        <tissue evidence="4">Whole body or cell culture</tissue>
    </source>
</reference>
<dbReference type="GO" id="GO:0004601">
    <property type="term" value="F:peroxidase activity"/>
    <property type="evidence" value="ECO:0007669"/>
    <property type="project" value="UniProtKB-KW"/>
</dbReference>
<comment type="caution">
    <text evidence="4">The sequence shown here is derived from an EMBL/GenBank/DDBJ whole genome shotgun (WGS) entry which is preliminary data.</text>
</comment>
<feature type="binding site" description="axial binding residue" evidence="2">
    <location>
        <position position="450"/>
    </location>
    <ligand>
        <name>heme b</name>
        <dbReference type="ChEBI" id="CHEBI:60344"/>
    </ligand>
    <ligandPart>
        <name>Fe</name>
        <dbReference type="ChEBI" id="CHEBI:18248"/>
    </ligandPart>
</feature>
<dbReference type="Pfam" id="PF03098">
    <property type="entry name" value="An_peroxidase"/>
    <property type="match status" value="1"/>
</dbReference>
<sequence>MFTSKEFILLLFFLCTLKCVVSQNLTCADLNKLYEDGKNLVNVQRLYDGLLQLNHITQENKEIGYNYFNYEFSQSMSHNVSEEYLKAKIYTQTASLFYDQLNNVESDVYELFQNYTHCFFEPKSTPEHLNYFVNKKYRSINGNGNNIKYPKRGESFTSFGRLLKHQYDDNIYSIRKSVRGNSLPASRSIVRKIFLNQKTNLNKFTKRNDTPNMLFLLFGQIIKHDTSSKQINQNVAPNEGVRCCSHMNKFQLPPSLMHSSCLPITISRNDSFYSSKNIRCLDFVRSNLISNNPYKVEVGEQMNRVTSFLDLSVIYGSDYERMCKIRSYNGGRLKMNPSNVLPLVNGTYYSGENRASQTKFFIVLQSLFVRNHNHIVDKLALLNSHWSEERLFQEARKINIAIYQNIIYNEYLPLLLGVESSKRLENVVYNPETDPSTLNEFSSAAFRFLHSFLPSEFELRDRNLKVRKVSISDALNENESISSYENILRGLMYQNISKTGYSDEILNKLFKNNRDIGLDLLSIDIMRSRDHGIAPYFKYRKYCDIKPFNLKSFNDLSPHISKKYISQLRETYKTVYDIDLIVGAALEELESNNSSESNSLVGPTLQCIMLEQFYRWKAGDYYFYTHDLSEFSFTKEQLKTLNQIKMSNFLCDNSDLDFVQESAFINNKNDVKCTELSYMDLSAWKEDLSIVNDN</sequence>
<dbReference type="GO" id="GO:0006979">
    <property type="term" value="P:response to oxidative stress"/>
    <property type="evidence" value="ECO:0007669"/>
    <property type="project" value="InterPro"/>
</dbReference>
<dbReference type="InterPro" id="IPR019791">
    <property type="entry name" value="Haem_peroxidase_animal"/>
</dbReference>
<protein>
    <recommendedName>
        <fullName evidence="6">Peroxidase</fullName>
    </recommendedName>
</protein>
<evidence type="ECO:0000256" key="3">
    <source>
        <dbReference type="SAM" id="SignalP"/>
    </source>
</evidence>
<dbReference type="OrthoDB" id="823504at2759"/>
<dbReference type="GO" id="GO:0046872">
    <property type="term" value="F:metal ion binding"/>
    <property type="evidence" value="ECO:0007669"/>
    <property type="project" value="UniProtKB-KW"/>
</dbReference>
<dbReference type="InterPro" id="IPR037120">
    <property type="entry name" value="Haem_peroxidase_sf_animal"/>
</dbReference>
<organism evidence="4 5">
    <name type="scientific">Polypedilum vanderplanki</name>
    <name type="common">Sleeping chironomid midge</name>
    <dbReference type="NCBI Taxonomy" id="319348"/>
    <lineage>
        <taxon>Eukaryota</taxon>
        <taxon>Metazoa</taxon>
        <taxon>Ecdysozoa</taxon>
        <taxon>Arthropoda</taxon>
        <taxon>Hexapoda</taxon>
        <taxon>Insecta</taxon>
        <taxon>Pterygota</taxon>
        <taxon>Neoptera</taxon>
        <taxon>Endopterygota</taxon>
        <taxon>Diptera</taxon>
        <taxon>Nematocera</taxon>
        <taxon>Chironomoidea</taxon>
        <taxon>Chironomidae</taxon>
        <taxon>Chironominae</taxon>
        <taxon>Polypedilum</taxon>
        <taxon>Polypedilum</taxon>
    </lineage>
</organism>
<gene>
    <name evidence="4" type="ORF">PVAND_002918</name>
</gene>
<accession>A0A9J6BSI4</accession>
<keyword evidence="1" id="KW-0560">Oxidoreductase</keyword>
<keyword evidence="5" id="KW-1185">Reference proteome</keyword>
<name>A0A9J6BSI4_POLVA</name>
<dbReference type="EMBL" id="JADBJN010000003">
    <property type="protein sequence ID" value="KAG5672828.1"/>
    <property type="molecule type" value="Genomic_DNA"/>
</dbReference>
<dbReference type="Gene3D" id="1.10.640.10">
    <property type="entry name" value="Haem peroxidase domain superfamily, animal type"/>
    <property type="match status" value="1"/>
</dbReference>
<keyword evidence="3" id="KW-0732">Signal</keyword>
<dbReference type="PANTHER" id="PTHR11475">
    <property type="entry name" value="OXIDASE/PEROXIDASE"/>
    <property type="match status" value="1"/>
</dbReference>
<dbReference type="GO" id="GO:0020037">
    <property type="term" value="F:heme binding"/>
    <property type="evidence" value="ECO:0007669"/>
    <property type="project" value="InterPro"/>
</dbReference>
<dbReference type="PROSITE" id="PS50292">
    <property type="entry name" value="PEROXIDASE_3"/>
    <property type="match status" value="1"/>
</dbReference>
<dbReference type="Proteomes" id="UP001107558">
    <property type="component" value="Chromosome 3"/>
</dbReference>
<keyword evidence="1" id="KW-0575">Peroxidase</keyword>